<dbReference type="EMBL" id="JACAZI010000005">
    <property type="protein sequence ID" value="KAF7359903.1"/>
    <property type="molecule type" value="Genomic_DNA"/>
</dbReference>
<sequence length="191" mass="20559">MLLSITPQVALSRHLPSSSPRLPRVLPPPASSRWLKAAFHCNSRDLACNRLTQRRIKAPTASKRRHLQVSSPLRSSHYKTLVQQDFNIIQATPDPNFLKAPLKFIASKLFICKLSALGLKISKRSMSGPSCAPSQPDPFPPTAPALCVLSSKVSASILGCTTRASEPQLLSTPLCPTGADLMVNSGGILIS</sequence>
<evidence type="ECO:0000313" key="1">
    <source>
        <dbReference type="EMBL" id="KAF7359903.1"/>
    </source>
</evidence>
<comment type="caution">
    <text evidence="1">The sequence shown here is derived from an EMBL/GenBank/DDBJ whole genome shotgun (WGS) entry which is preliminary data.</text>
</comment>
<gene>
    <name evidence="1" type="ORF">MVEN_00716000</name>
</gene>
<organism evidence="1 2">
    <name type="scientific">Mycena venus</name>
    <dbReference type="NCBI Taxonomy" id="2733690"/>
    <lineage>
        <taxon>Eukaryota</taxon>
        <taxon>Fungi</taxon>
        <taxon>Dikarya</taxon>
        <taxon>Basidiomycota</taxon>
        <taxon>Agaricomycotina</taxon>
        <taxon>Agaricomycetes</taxon>
        <taxon>Agaricomycetidae</taxon>
        <taxon>Agaricales</taxon>
        <taxon>Marasmiineae</taxon>
        <taxon>Mycenaceae</taxon>
        <taxon>Mycena</taxon>
    </lineage>
</organism>
<name>A0A8H6YHK0_9AGAR</name>
<accession>A0A8H6YHK0</accession>
<dbReference type="Proteomes" id="UP000620124">
    <property type="component" value="Unassembled WGS sequence"/>
</dbReference>
<proteinExistence type="predicted"/>
<protein>
    <submittedName>
        <fullName evidence="1">Uncharacterized protein</fullName>
    </submittedName>
</protein>
<keyword evidence="2" id="KW-1185">Reference proteome</keyword>
<reference evidence="1" key="1">
    <citation type="submission" date="2020-05" db="EMBL/GenBank/DDBJ databases">
        <title>Mycena genomes resolve the evolution of fungal bioluminescence.</title>
        <authorList>
            <person name="Tsai I.J."/>
        </authorList>
    </citation>
    <scope>NUCLEOTIDE SEQUENCE</scope>
    <source>
        <strain evidence="1">CCC161011</strain>
    </source>
</reference>
<dbReference type="AlphaFoldDB" id="A0A8H6YHK0"/>
<evidence type="ECO:0000313" key="2">
    <source>
        <dbReference type="Proteomes" id="UP000620124"/>
    </source>
</evidence>